<keyword evidence="7" id="KW-1133">Transmembrane helix</keyword>
<keyword evidence="2 5" id="KW-0547">Nucleotide-binding</keyword>
<dbReference type="CDD" id="cd14014">
    <property type="entry name" value="STKc_PknB_like"/>
    <property type="match status" value="1"/>
</dbReference>
<dbReference type="InterPro" id="IPR011009">
    <property type="entry name" value="Kinase-like_dom_sf"/>
</dbReference>
<name>A0ABU9VSV8_9CLOT</name>
<dbReference type="InterPro" id="IPR008266">
    <property type="entry name" value="Tyr_kinase_AS"/>
</dbReference>
<dbReference type="GO" id="GO:0004674">
    <property type="term" value="F:protein serine/threonine kinase activity"/>
    <property type="evidence" value="ECO:0007669"/>
    <property type="project" value="UniProtKB-EC"/>
</dbReference>
<dbReference type="PROSITE" id="PS00109">
    <property type="entry name" value="PROTEIN_KINASE_TYR"/>
    <property type="match status" value="1"/>
</dbReference>
<comment type="caution">
    <text evidence="9">The sequence shown here is derived from an EMBL/GenBank/DDBJ whole genome shotgun (WGS) entry which is preliminary data.</text>
</comment>
<dbReference type="EMBL" id="JBCITM010000006">
    <property type="protein sequence ID" value="MEN1760258.1"/>
    <property type="molecule type" value="Genomic_DNA"/>
</dbReference>
<dbReference type="Gene3D" id="3.30.200.20">
    <property type="entry name" value="Phosphorylase Kinase, domain 1"/>
    <property type="match status" value="1"/>
</dbReference>
<keyword evidence="4 5" id="KW-0067">ATP-binding</keyword>
<dbReference type="PANTHER" id="PTHR43289:SF34">
    <property type="entry name" value="SERINE_THREONINE-PROTEIN KINASE YBDM-RELATED"/>
    <property type="match status" value="1"/>
</dbReference>
<dbReference type="InterPro" id="IPR000719">
    <property type="entry name" value="Prot_kinase_dom"/>
</dbReference>
<feature type="region of interest" description="Disordered" evidence="6">
    <location>
        <begin position="330"/>
        <end position="406"/>
    </location>
</feature>
<evidence type="ECO:0000256" key="1">
    <source>
        <dbReference type="ARBA" id="ARBA00022679"/>
    </source>
</evidence>
<evidence type="ECO:0000313" key="9">
    <source>
        <dbReference type="EMBL" id="MEN1760258.1"/>
    </source>
</evidence>
<evidence type="ECO:0000259" key="8">
    <source>
        <dbReference type="PROSITE" id="PS50011"/>
    </source>
</evidence>
<evidence type="ECO:0000256" key="3">
    <source>
        <dbReference type="ARBA" id="ARBA00022777"/>
    </source>
</evidence>
<dbReference type="EC" id="2.7.11.1" evidence="9"/>
<dbReference type="Gene3D" id="1.10.510.10">
    <property type="entry name" value="Transferase(Phosphotransferase) domain 1"/>
    <property type="match status" value="1"/>
</dbReference>
<evidence type="ECO:0000256" key="2">
    <source>
        <dbReference type="ARBA" id="ARBA00022741"/>
    </source>
</evidence>
<feature type="compositionally biased region" description="Low complexity" evidence="6">
    <location>
        <begin position="343"/>
        <end position="378"/>
    </location>
</feature>
<evidence type="ECO:0000256" key="7">
    <source>
        <dbReference type="SAM" id="Phobius"/>
    </source>
</evidence>
<keyword evidence="3 9" id="KW-0418">Kinase</keyword>
<feature type="compositionally biased region" description="Polar residues" evidence="6">
    <location>
        <begin position="392"/>
        <end position="405"/>
    </location>
</feature>
<evidence type="ECO:0000256" key="5">
    <source>
        <dbReference type="PROSITE-ProRule" id="PRU10141"/>
    </source>
</evidence>
<gene>
    <name evidence="9" type="ORF">AAIG11_07230</name>
</gene>
<dbReference type="PROSITE" id="PS50011">
    <property type="entry name" value="PROTEIN_KINASE_DOM"/>
    <property type="match status" value="1"/>
</dbReference>
<organism evidence="9 10">
    <name type="scientific">Anoxynatronum sibiricum</name>
    <dbReference type="NCBI Taxonomy" id="210623"/>
    <lineage>
        <taxon>Bacteria</taxon>
        <taxon>Bacillati</taxon>
        <taxon>Bacillota</taxon>
        <taxon>Clostridia</taxon>
        <taxon>Eubacteriales</taxon>
        <taxon>Clostridiaceae</taxon>
        <taxon>Anoxynatronum</taxon>
    </lineage>
</organism>
<dbReference type="PANTHER" id="PTHR43289">
    <property type="entry name" value="MITOGEN-ACTIVATED PROTEIN KINASE KINASE KINASE 20-RELATED"/>
    <property type="match status" value="1"/>
</dbReference>
<dbReference type="Pfam" id="PF00069">
    <property type="entry name" value="Pkinase"/>
    <property type="match status" value="1"/>
</dbReference>
<proteinExistence type="predicted"/>
<sequence>MTNEEYVCRGCMRDRDEEIICPVCGWEHGAGPLSQMHLPPGTMLQGKYLVGRALGQGGFGITYLARDLMLDVKLAIKEYLPQDLASRSHGRQEVSVHTESLGLHYHDGLERFLQEAKTLARFEGHPNIVSVRDFFKANETAYFVMSYIEGITLKDYVKEQGDRIPPDQAVMIMMPVLEALKEVHGAGILHRDISPDNIFMTAKGQIVLIDFGAARQAVKDKGRSMSIIMKPGFTPEEQYRSKGHQGPWTDLYALGATMYRAITGQMPPESLDRLAEDELIPPSVMGVAISQGTEAALLKAMAVMGKDRFQTAEAFQEALATGIMASEEAVPAPPFQSPPLPPESLQSSSLSSPVSPLSPQDAPYSASASPASLPATAPSFPPPVKLPKESSSDQGPPSLGQSVGQASKPGTGKLLLGIGVVVAAVVIALVVGMNLGGGKGNGGTDPAQSIPVSQTEAPAEVTEETEAAGLEPAQEEVVQEAMVPVDLYRALNQTGRLDLLGISEAELFQRHGQPASTFYWEGGTFYEYNDFYAMINEYSAEREVIFLGFRQLPGISSQAAFDEVRQVYGEPEWDEIGASNQSHLMSYQIKDHYVMFEGFTGPLVDLITVTEFSEGVDGDFEGDHEYDETLQALYDLGYQLWLTDVYIPFGTPVWSDPFEGIYMGEITSDGEIYVTDYEADADYNLWLQLQLVDENGQEVHGWVIY</sequence>
<dbReference type="SUPFAM" id="SSF56112">
    <property type="entry name" value="Protein kinase-like (PK-like)"/>
    <property type="match status" value="1"/>
</dbReference>
<evidence type="ECO:0000256" key="6">
    <source>
        <dbReference type="SAM" id="MobiDB-lite"/>
    </source>
</evidence>
<dbReference type="Proteomes" id="UP001407405">
    <property type="component" value="Unassembled WGS sequence"/>
</dbReference>
<keyword evidence="10" id="KW-1185">Reference proteome</keyword>
<keyword evidence="7" id="KW-0812">Transmembrane</keyword>
<evidence type="ECO:0000313" key="10">
    <source>
        <dbReference type="Proteomes" id="UP001407405"/>
    </source>
</evidence>
<feature type="binding site" evidence="5">
    <location>
        <position position="77"/>
    </location>
    <ligand>
        <name>ATP</name>
        <dbReference type="ChEBI" id="CHEBI:30616"/>
    </ligand>
</feature>
<keyword evidence="7" id="KW-0472">Membrane</keyword>
<feature type="transmembrane region" description="Helical" evidence="7">
    <location>
        <begin position="414"/>
        <end position="435"/>
    </location>
</feature>
<feature type="domain" description="Protein kinase" evidence="8">
    <location>
        <begin position="48"/>
        <end position="320"/>
    </location>
</feature>
<keyword evidence="1 9" id="KW-0808">Transferase</keyword>
<dbReference type="InterPro" id="IPR017441">
    <property type="entry name" value="Protein_kinase_ATP_BS"/>
</dbReference>
<feature type="compositionally biased region" description="Pro residues" evidence="6">
    <location>
        <begin position="331"/>
        <end position="342"/>
    </location>
</feature>
<evidence type="ECO:0000256" key="4">
    <source>
        <dbReference type="ARBA" id="ARBA00022840"/>
    </source>
</evidence>
<accession>A0ABU9VSV8</accession>
<protein>
    <submittedName>
        <fullName evidence="9">Serine/threonine-protein kinase</fullName>
        <ecNumber evidence="9">2.7.11.1</ecNumber>
    </submittedName>
</protein>
<dbReference type="PROSITE" id="PS00107">
    <property type="entry name" value="PROTEIN_KINASE_ATP"/>
    <property type="match status" value="1"/>
</dbReference>
<reference evidence="9 10" key="1">
    <citation type="submission" date="2024-04" db="EMBL/GenBank/DDBJ databases">
        <title>Genome sequencing and metabolic network reconstruction of aminoacids and betaine degradation by Anoxynatronum sibiricum.</title>
        <authorList>
            <person name="Detkova E.N."/>
            <person name="Boltjanskaja Y.V."/>
            <person name="Mardanov A.V."/>
            <person name="Kevbrin V."/>
        </authorList>
    </citation>
    <scope>NUCLEOTIDE SEQUENCE [LARGE SCALE GENOMIC DNA]</scope>
    <source>
        <strain evidence="9 10">Z-7981</strain>
    </source>
</reference>